<evidence type="ECO:0000256" key="1">
    <source>
        <dbReference type="SAM" id="MobiDB-lite"/>
    </source>
</evidence>
<feature type="compositionally biased region" description="Basic and acidic residues" evidence="1">
    <location>
        <begin position="320"/>
        <end position="330"/>
    </location>
</feature>
<dbReference type="InterPro" id="IPR045339">
    <property type="entry name" value="DUF6534"/>
</dbReference>
<evidence type="ECO:0000313" key="4">
    <source>
        <dbReference type="EMBL" id="KAF5366430.1"/>
    </source>
</evidence>
<sequence length="341" mass="37666">MAVPVNIDTTFGFLFHSIVICSLLYGVALMQGWSYFTRYKGKDGLGIQLMVATVLLCDTCQVSFLWAAVYKYTLTSQADPLVMTKIVPELIIELIFSGFVAFVVQHFYCYRIFTLSKNIFLAGFISLCSLGSIATLYYFIGVVLSQYTLLSELALQNNISIATNVLGLVTDAGISIIMIALLQRSKTGFRRSTDLLNRLILFSVNTGERKLQTKISSSGMNTKSISSQCRPSNKSDFDLDGHPVYTNCLLITLNGREYMRNGSEPPSTGDFMSIPLEISGRRTNPSNVDNISGHDHGHGAKDGPIAIRINQQTTQNFDDAKAGASEDHGHYRQHSHPYGKV</sequence>
<feature type="compositionally biased region" description="Basic residues" evidence="1">
    <location>
        <begin position="331"/>
        <end position="341"/>
    </location>
</feature>
<evidence type="ECO:0000313" key="5">
    <source>
        <dbReference type="Proteomes" id="UP000559256"/>
    </source>
</evidence>
<evidence type="ECO:0000256" key="2">
    <source>
        <dbReference type="SAM" id="Phobius"/>
    </source>
</evidence>
<dbReference type="AlphaFoldDB" id="A0A8H5GKI6"/>
<accession>A0A8H5GKI6</accession>
<feature type="transmembrane region" description="Helical" evidence="2">
    <location>
        <begin position="90"/>
        <end position="108"/>
    </location>
</feature>
<dbReference type="Proteomes" id="UP000559256">
    <property type="component" value="Unassembled WGS sequence"/>
</dbReference>
<keyword evidence="2" id="KW-0812">Transmembrane</keyword>
<feature type="region of interest" description="Disordered" evidence="1">
    <location>
        <begin position="320"/>
        <end position="341"/>
    </location>
</feature>
<name>A0A8H5GKI6_9AGAR</name>
<gene>
    <name evidence="4" type="ORF">D9758_009764</name>
</gene>
<dbReference type="PANTHER" id="PTHR40465">
    <property type="entry name" value="CHROMOSOME 1, WHOLE GENOME SHOTGUN SEQUENCE"/>
    <property type="match status" value="1"/>
</dbReference>
<feature type="transmembrane region" description="Helical" evidence="2">
    <location>
        <begin position="160"/>
        <end position="182"/>
    </location>
</feature>
<keyword evidence="5" id="KW-1185">Reference proteome</keyword>
<dbReference type="PANTHER" id="PTHR40465:SF1">
    <property type="entry name" value="DUF6534 DOMAIN-CONTAINING PROTEIN"/>
    <property type="match status" value="1"/>
</dbReference>
<keyword evidence="2" id="KW-1133">Transmembrane helix</keyword>
<feature type="transmembrane region" description="Helical" evidence="2">
    <location>
        <begin position="120"/>
        <end position="140"/>
    </location>
</feature>
<organism evidence="4 5">
    <name type="scientific">Tetrapyrgos nigripes</name>
    <dbReference type="NCBI Taxonomy" id="182062"/>
    <lineage>
        <taxon>Eukaryota</taxon>
        <taxon>Fungi</taxon>
        <taxon>Dikarya</taxon>
        <taxon>Basidiomycota</taxon>
        <taxon>Agaricomycotina</taxon>
        <taxon>Agaricomycetes</taxon>
        <taxon>Agaricomycetidae</taxon>
        <taxon>Agaricales</taxon>
        <taxon>Marasmiineae</taxon>
        <taxon>Marasmiaceae</taxon>
        <taxon>Tetrapyrgos</taxon>
    </lineage>
</organism>
<feature type="domain" description="DUF6534" evidence="3">
    <location>
        <begin position="168"/>
        <end position="258"/>
    </location>
</feature>
<feature type="transmembrane region" description="Helical" evidence="2">
    <location>
        <begin position="45"/>
        <end position="70"/>
    </location>
</feature>
<dbReference type="EMBL" id="JAACJM010000023">
    <property type="protein sequence ID" value="KAF5366430.1"/>
    <property type="molecule type" value="Genomic_DNA"/>
</dbReference>
<comment type="caution">
    <text evidence="4">The sequence shown here is derived from an EMBL/GenBank/DDBJ whole genome shotgun (WGS) entry which is preliminary data.</text>
</comment>
<protein>
    <recommendedName>
        <fullName evidence="3">DUF6534 domain-containing protein</fullName>
    </recommendedName>
</protein>
<dbReference type="OrthoDB" id="3263055at2759"/>
<keyword evidence="2" id="KW-0472">Membrane</keyword>
<evidence type="ECO:0000259" key="3">
    <source>
        <dbReference type="Pfam" id="PF20152"/>
    </source>
</evidence>
<proteinExistence type="predicted"/>
<feature type="transmembrane region" description="Helical" evidence="2">
    <location>
        <begin position="12"/>
        <end position="33"/>
    </location>
</feature>
<reference evidence="4 5" key="1">
    <citation type="journal article" date="2020" name="ISME J.">
        <title>Uncovering the hidden diversity of litter-decomposition mechanisms in mushroom-forming fungi.</title>
        <authorList>
            <person name="Floudas D."/>
            <person name="Bentzer J."/>
            <person name="Ahren D."/>
            <person name="Johansson T."/>
            <person name="Persson P."/>
            <person name="Tunlid A."/>
        </authorList>
    </citation>
    <scope>NUCLEOTIDE SEQUENCE [LARGE SCALE GENOMIC DNA]</scope>
    <source>
        <strain evidence="4 5">CBS 291.85</strain>
    </source>
</reference>
<dbReference type="Pfam" id="PF20152">
    <property type="entry name" value="DUF6534"/>
    <property type="match status" value="1"/>
</dbReference>